<evidence type="ECO:0000313" key="2">
    <source>
        <dbReference type="Proteomes" id="UP000798662"/>
    </source>
</evidence>
<organism evidence="1 2">
    <name type="scientific">Pyropia yezoensis</name>
    <name type="common">Susabi-nori</name>
    <name type="synonym">Porphyra yezoensis</name>
    <dbReference type="NCBI Taxonomy" id="2788"/>
    <lineage>
        <taxon>Eukaryota</taxon>
        <taxon>Rhodophyta</taxon>
        <taxon>Bangiophyceae</taxon>
        <taxon>Bangiales</taxon>
        <taxon>Bangiaceae</taxon>
        <taxon>Pyropia</taxon>
    </lineage>
</organism>
<reference evidence="1" key="1">
    <citation type="submission" date="2019-11" db="EMBL/GenBank/DDBJ databases">
        <title>Nori genome reveals adaptations in red seaweeds to the harsh intertidal environment.</title>
        <authorList>
            <person name="Wang D."/>
            <person name="Mao Y."/>
        </authorList>
    </citation>
    <scope>NUCLEOTIDE SEQUENCE</scope>
    <source>
        <tissue evidence="1">Gametophyte</tissue>
    </source>
</reference>
<evidence type="ECO:0000313" key="1">
    <source>
        <dbReference type="EMBL" id="KAK1861359.1"/>
    </source>
</evidence>
<sequence length="375" mass="39384">MPRHEDGFNTEKAATFLSQQSSTDLRVALRALGVKGKMQANNTAKRTAVLDVMKRNNLSDDALEAMMDDEATAISRARQLISSSEGGGGASATSPARPTGEAGGASTASALIGAGNVPPGTGAASTQGGAGAPSLPAAPSGIPSPGRDPPFSANDVARLFHVVADPHHYDGLRRANQPLSQMELDKEQTSLWVTTLGPKFNDSAYRPAKPKLLGGTMKADLRGLDPNRHVGPRDPSKLETHYRAMRSAYTVALSNYSQSGHNEPVFKDYINGDHRLLYIHCLLQGNRALDFVLRTIPAAAQSELGLTGSSDVGASGRGKRTTGSSAADIFDNAEAIGAVMKQLGAARLALDASPSDECIRAVVKHLEGQLSKLVR</sequence>
<comment type="caution">
    <text evidence="1">The sequence shown here is derived from an EMBL/GenBank/DDBJ whole genome shotgun (WGS) entry which is preliminary data.</text>
</comment>
<gene>
    <name evidence="1" type="ORF">I4F81_003943</name>
</gene>
<keyword evidence="2" id="KW-1185">Reference proteome</keyword>
<proteinExistence type="predicted"/>
<protein>
    <submittedName>
        <fullName evidence="1">Uncharacterized protein</fullName>
    </submittedName>
</protein>
<name>A0ACC3BTS6_PYRYE</name>
<dbReference type="EMBL" id="CM020618">
    <property type="protein sequence ID" value="KAK1861359.1"/>
    <property type="molecule type" value="Genomic_DNA"/>
</dbReference>
<dbReference type="Proteomes" id="UP000798662">
    <property type="component" value="Chromosome 1"/>
</dbReference>
<accession>A0ACC3BTS6</accession>